<dbReference type="AlphaFoldDB" id="A0A397V9Y9"/>
<evidence type="ECO:0000313" key="1">
    <source>
        <dbReference type="EMBL" id="RIB17739.1"/>
    </source>
</evidence>
<reference evidence="1 2" key="1">
    <citation type="submission" date="2018-06" db="EMBL/GenBank/DDBJ databases">
        <title>Comparative genomics reveals the genomic features of Rhizophagus irregularis, R. cerebriforme, R. diaphanum and Gigaspora rosea, and their symbiotic lifestyle signature.</title>
        <authorList>
            <person name="Morin E."/>
            <person name="San Clemente H."/>
            <person name="Chen E.C.H."/>
            <person name="De La Providencia I."/>
            <person name="Hainaut M."/>
            <person name="Kuo A."/>
            <person name="Kohler A."/>
            <person name="Murat C."/>
            <person name="Tang N."/>
            <person name="Roy S."/>
            <person name="Loubradou J."/>
            <person name="Henrissat B."/>
            <person name="Grigoriev I.V."/>
            <person name="Corradi N."/>
            <person name="Roux C."/>
            <person name="Martin F.M."/>
        </authorList>
    </citation>
    <scope>NUCLEOTIDE SEQUENCE [LARGE SCALE GENOMIC DNA]</scope>
    <source>
        <strain evidence="1 2">DAOM 194757</strain>
    </source>
</reference>
<comment type="caution">
    <text evidence="1">The sequence shown here is derived from an EMBL/GenBank/DDBJ whole genome shotgun (WGS) entry which is preliminary data.</text>
</comment>
<protein>
    <submittedName>
        <fullName evidence="1">Uncharacterized protein</fullName>
    </submittedName>
</protein>
<accession>A0A397V9Y9</accession>
<gene>
    <name evidence="1" type="ORF">C2G38_2246205</name>
</gene>
<dbReference type="Proteomes" id="UP000266673">
    <property type="component" value="Unassembled WGS sequence"/>
</dbReference>
<proteinExistence type="predicted"/>
<evidence type="ECO:0000313" key="2">
    <source>
        <dbReference type="Proteomes" id="UP000266673"/>
    </source>
</evidence>
<sequence>MLQNDVPVMINSYEMQSKKYFAKDLPGLSWLETKEGIRKSTNRLDDILCLTENGNQRVQQIHRKESDIQAYSSFGFVLWELSNTT</sequence>
<name>A0A397V9Y9_9GLOM</name>
<organism evidence="1 2">
    <name type="scientific">Gigaspora rosea</name>
    <dbReference type="NCBI Taxonomy" id="44941"/>
    <lineage>
        <taxon>Eukaryota</taxon>
        <taxon>Fungi</taxon>
        <taxon>Fungi incertae sedis</taxon>
        <taxon>Mucoromycota</taxon>
        <taxon>Glomeromycotina</taxon>
        <taxon>Glomeromycetes</taxon>
        <taxon>Diversisporales</taxon>
        <taxon>Gigasporaceae</taxon>
        <taxon>Gigaspora</taxon>
    </lineage>
</organism>
<dbReference type="EMBL" id="QKWP01000586">
    <property type="protein sequence ID" value="RIB17739.1"/>
    <property type="molecule type" value="Genomic_DNA"/>
</dbReference>
<keyword evidence="2" id="KW-1185">Reference proteome</keyword>